<feature type="domain" description="Peroxisomal multifunctional enzyme type 2-like N-terminal" evidence="2">
    <location>
        <begin position="18"/>
        <end position="144"/>
    </location>
</feature>
<protein>
    <submittedName>
        <fullName evidence="3">MaoC/PaaZ C-terminal domain-containing protein</fullName>
    </submittedName>
</protein>
<dbReference type="EMBL" id="JAOVZR010000001">
    <property type="protein sequence ID" value="MCY0149253.1"/>
    <property type="molecule type" value="Genomic_DNA"/>
</dbReference>
<dbReference type="Pfam" id="PF22622">
    <property type="entry name" value="MFE-2_hydrat-2_N"/>
    <property type="match status" value="1"/>
</dbReference>
<gene>
    <name evidence="3" type="ORF">OEG84_16440</name>
</gene>
<keyword evidence="4" id="KW-1185">Reference proteome</keyword>
<comment type="caution">
    <text evidence="3">The sequence shown here is derived from an EMBL/GenBank/DDBJ whole genome shotgun (WGS) entry which is preliminary data.</text>
</comment>
<evidence type="ECO:0000259" key="1">
    <source>
        <dbReference type="Pfam" id="PF01575"/>
    </source>
</evidence>
<evidence type="ECO:0000313" key="4">
    <source>
        <dbReference type="Proteomes" id="UP001073227"/>
    </source>
</evidence>
<dbReference type="Pfam" id="PF01575">
    <property type="entry name" value="MaoC_dehydratas"/>
    <property type="match status" value="1"/>
</dbReference>
<dbReference type="Proteomes" id="UP001073227">
    <property type="component" value="Unassembled WGS sequence"/>
</dbReference>
<feature type="domain" description="MaoC-like" evidence="1">
    <location>
        <begin position="161"/>
        <end position="273"/>
    </location>
</feature>
<evidence type="ECO:0000313" key="3">
    <source>
        <dbReference type="EMBL" id="MCY0149253.1"/>
    </source>
</evidence>
<dbReference type="InterPro" id="IPR029069">
    <property type="entry name" value="HotDog_dom_sf"/>
</dbReference>
<dbReference type="PANTHER" id="PTHR13078:SF56">
    <property type="entry name" value="PEROXISOMAL MULTIFUNCTIONAL ENZYME TYPE 2"/>
    <property type="match status" value="1"/>
</dbReference>
<sequence>MLDYDRLRNLSLPEVRHQYDEKHTILYALSVGLGQDPMDERQLDYVDHRRDLVSMPSMAVVLGYPGLWLAGVGIDLSRVLHGEQDITLHKPLPVSGIVIGATRVTDVIDKGAGKGALIVSEKRICLEETGELLATTRNTSFLKGYGGFGGPSGAGGAPHAPPDTEPDFVVDLGTRPEQALIYRLNGDDNPLHADPESAKQAGFDRPILHGLCSFGVICHALIRVLAKYDNARLKSMKLRFSAPVYPGETIRTEIWQCGSFRSRVVERDVVIATNGLATFGR</sequence>
<proteinExistence type="predicted"/>
<dbReference type="InterPro" id="IPR002539">
    <property type="entry name" value="MaoC-like_dom"/>
</dbReference>
<name>A0ABT3ZC80_9HYPH</name>
<reference evidence="3" key="1">
    <citation type="submission" date="2022-10" db="EMBL/GenBank/DDBJ databases">
        <title>Hoeflea sp. G2-23, isolated from marine algae.</title>
        <authorList>
            <person name="Kristyanto S."/>
            <person name="Kim J.M."/>
            <person name="Jeon C.O."/>
        </authorList>
    </citation>
    <scope>NUCLEOTIDE SEQUENCE</scope>
    <source>
        <strain evidence="3">G2-23</strain>
    </source>
</reference>
<evidence type="ECO:0000259" key="2">
    <source>
        <dbReference type="Pfam" id="PF22622"/>
    </source>
</evidence>
<dbReference type="Gene3D" id="3.10.129.10">
    <property type="entry name" value="Hotdog Thioesterase"/>
    <property type="match status" value="2"/>
</dbReference>
<dbReference type="RefSeq" id="WP_267654754.1">
    <property type="nucleotide sequence ID" value="NZ_JAOVZR010000001.1"/>
</dbReference>
<accession>A0ABT3ZC80</accession>
<dbReference type="PANTHER" id="PTHR13078">
    <property type="entry name" value="PEROXISOMAL MULTIFUNCTIONAL ENZYME TYPE 2-RELATED"/>
    <property type="match status" value="1"/>
</dbReference>
<dbReference type="InterPro" id="IPR054357">
    <property type="entry name" value="MFE-2_N"/>
</dbReference>
<dbReference type="CDD" id="cd03448">
    <property type="entry name" value="HDE_HSD"/>
    <property type="match status" value="1"/>
</dbReference>
<organism evidence="3 4">
    <name type="scientific">Hoeflea algicola</name>
    <dbReference type="NCBI Taxonomy" id="2983763"/>
    <lineage>
        <taxon>Bacteria</taxon>
        <taxon>Pseudomonadati</taxon>
        <taxon>Pseudomonadota</taxon>
        <taxon>Alphaproteobacteria</taxon>
        <taxon>Hyphomicrobiales</taxon>
        <taxon>Rhizobiaceae</taxon>
        <taxon>Hoeflea</taxon>
    </lineage>
</organism>
<dbReference type="SUPFAM" id="SSF54637">
    <property type="entry name" value="Thioesterase/thiol ester dehydrase-isomerase"/>
    <property type="match status" value="2"/>
</dbReference>